<dbReference type="GO" id="GO:0007234">
    <property type="term" value="P:osmosensory signaling via phosphorelay pathway"/>
    <property type="evidence" value="ECO:0007669"/>
    <property type="project" value="TreeGrafter"/>
</dbReference>
<dbReference type="PRINTS" id="PR00344">
    <property type="entry name" value="BCTRLSENSOR"/>
</dbReference>
<dbReference type="InterPro" id="IPR035965">
    <property type="entry name" value="PAS-like_dom_sf"/>
</dbReference>
<keyword evidence="6 13" id="KW-0812">Transmembrane</keyword>
<sequence length="618" mass="67217">MFRTLRSRLLIGIAPLLAIMVALGVWAIVMFTRLGGNIDVILRENYKSVRAAQDMKDALERMDSAALFAIGGRDDRARKQYDEFRPVFETNLNIEQNNITLPGEQVMADELTRLYSDYHRLSDRFYTLPSGSPERSELYFSELLPTFDAIKQQADAVLDLNQRNMETENDRARDAATVSVRLMILALLGSAAVATVIALVLSRSILVPILAVTDAARALGKGDYDQVVPATTRDELGELAVAFNATARRLREYQQAGTARLVRAQQTAQATIDTFPDPVVVVDPVGSVERANPAARRILGVSSSEADAPWIPLPQLQTPLAEVLAGRGDYLPSGVEQAICLRDDGQERFYLPRVLGMRDDDGPLGAAVVLQDVTKFRLLDQLKSDMVSTVSHELKTPLTSIQMVVHLLLEEAVGPLSTKQIELLMAARQDSDRLLAMLNDLLDLARIEQGGVKLDLKPVTSKDLVDQAVERYEARAQDAGVALESHVAPERAAVLVDRERIDHVFDNLIGNALAHTGRGGSVRVSAEADDGSVRFAVTDTGEGIPAEHLPRIFERFYRVPGSRVSGGAGLGLAIAREIVTAHGGHIEASSELGQGSAFTVLLPSAPRENGTPSAEVDI</sequence>
<name>A0A1U7CJ64_9BACT</name>
<keyword evidence="9" id="KW-0067">ATP-binding</keyword>
<dbReference type="PROSITE" id="PS50112">
    <property type="entry name" value="PAS"/>
    <property type="match status" value="1"/>
</dbReference>
<evidence type="ECO:0000313" key="18">
    <source>
        <dbReference type="Proteomes" id="UP000186309"/>
    </source>
</evidence>
<dbReference type="PROSITE" id="PS50109">
    <property type="entry name" value="HIS_KIN"/>
    <property type="match status" value="1"/>
</dbReference>
<reference evidence="18" key="1">
    <citation type="submission" date="2016-12" db="EMBL/GenBank/DDBJ databases">
        <title>Comparative genomics of four Isosphaeraceae planctomycetes: a common pool of plasmids and glycoside hydrolase genes.</title>
        <authorList>
            <person name="Ivanova A."/>
        </authorList>
    </citation>
    <scope>NUCLEOTIDE SEQUENCE [LARGE SCALE GENOMIC DNA]</scope>
    <source>
        <strain evidence="18">PX4</strain>
    </source>
</reference>
<dbReference type="SUPFAM" id="SSF158472">
    <property type="entry name" value="HAMP domain-like"/>
    <property type="match status" value="1"/>
</dbReference>
<evidence type="ECO:0000256" key="3">
    <source>
        <dbReference type="ARBA" id="ARBA00012438"/>
    </source>
</evidence>
<dbReference type="SMART" id="SM00387">
    <property type="entry name" value="HATPase_c"/>
    <property type="match status" value="1"/>
</dbReference>
<dbReference type="GO" id="GO:0000155">
    <property type="term" value="F:phosphorelay sensor kinase activity"/>
    <property type="evidence" value="ECO:0007669"/>
    <property type="project" value="InterPro"/>
</dbReference>
<dbReference type="InterPro" id="IPR036890">
    <property type="entry name" value="HATPase_C_sf"/>
</dbReference>
<accession>A0A1U7CJ64</accession>
<dbReference type="InterPro" id="IPR036097">
    <property type="entry name" value="HisK_dim/P_sf"/>
</dbReference>
<dbReference type="CDD" id="cd06225">
    <property type="entry name" value="HAMP"/>
    <property type="match status" value="1"/>
</dbReference>
<dbReference type="CDD" id="cd00082">
    <property type="entry name" value="HisKA"/>
    <property type="match status" value="1"/>
</dbReference>
<dbReference type="SMART" id="SM00304">
    <property type="entry name" value="HAMP"/>
    <property type="match status" value="1"/>
</dbReference>
<dbReference type="Pfam" id="PF02518">
    <property type="entry name" value="HATPase_c"/>
    <property type="match status" value="1"/>
</dbReference>
<evidence type="ECO:0000256" key="13">
    <source>
        <dbReference type="SAM" id="Phobius"/>
    </source>
</evidence>
<dbReference type="FunFam" id="3.30.565.10:FF:000006">
    <property type="entry name" value="Sensor histidine kinase WalK"/>
    <property type="match status" value="1"/>
</dbReference>
<evidence type="ECO:0000256" key="11">
    <source>
        <dbReference type="ARBA" id="ARBA00023012"/>
    </source>
</evidence>
<evidence type="ECO:0000259" key="16">
    <source>
        <dbReference type="PROSITE" id="PS50885"/>
    </source>
</evidence>
<dbReference type="OrthoDB" id="9813151at2"/>
<evidence type="ECO:0000256" key="5">
    <source>
        <dbReference type="ARBA" id="ARBA00022679"/>
    </source>
</evidence>
<evidence type="ECO:0000256" key="7">
    <source>
        <dbReference type="ARBA" id="ARBA00022741"/>
    </source>
</evidence>
<keyword evidence="18" id="KW-1185">Reference proteome</keyword>
<evidence type="ECO:0000259" key="14">
    <source>
        <dbReference type="PROSITE" id="PS50109"/>
    </source>
</evidence>
<comment type="subcellular location">
    <subcellularLocation>
        <location evidence="2">Membrane</location>
        <topology evidence="2">Multi-pass membrane protein</topology>
    </subcellularLocation>
</comment>
<dbReference type="InterPro" id="IPR050351">
    <property type="entry name" value="BphY/WalK/GraS-like"/>
</dbReference>
<dbReference type="SUPFAM" id="SSF47384">
    <property type="entry name" value="Homodimeric domain of signal transducing histidine kinase"/>
    <property type="match status" value="1"/>
</dbReference>
<dbReference type="Pfam" id="PF00672">
    <property type="entry name" value="HAMP"/>
    <property type="match status" value="1"/>
</dbReference>
<dbReference type="InterPro" id="IPR005467">
    <property type="entry name" value="His_kinase_dom"/>
</dbReference>
<dbReference type="GO" id="GO:0016020">
    <property type="term" value="C:membrane"/>
    <property type="evidence" value="ECO:0007669"/>
    <property type="project" value="UniProtKB-SubCell"/>
</dbReference>
<dbReference type="Gene3D" id="3.30.450.20">
    <property type="entry name" value="PAS domain"/>
    <property type="match status" value="1"/>
</dbReference>
<dbReference type="AlphaFoldDB" id="A0A1U7CJ64"/>
<keyword evidence="4" id="KW-0597">Phosphoprotein</keyword>
<dbReference type="GO" id="GO:0030295">
    <property type="term" value="F:protein kinase activator activity"/>
    <property type="evidence" value="ECO:0007669"/>
    <property type="project" value="TreeGrafter"/>
</dbReference>
<keyword evidence="11" id="KW-0902">Two-component regulatory system</keyword>
<feature type="transmembrane region" description="Helical" evidence="13">
    <location>
        <begin position="182"/>
        <end position="201"/>
    </location>
</feature>
<dbReference type="EMBL" id="CP019082">
    <property type="protein sequence ID" value="APW58948.1"/>
    <property type="molecule type" value="Genomic_DNA"/>
</dbReference>
<dbReference type="InterPro" id="IPR013656">
    <property type="entry name" value="PAS_4"/>
</dbReference>
<dbReference type="PANTHER" id="PTHR42878">
    <property type="entry name" value="TWO-COMPONENT HISTIDINE KINASE"/>
    <property type="match status" value="1"/>
</dbReference>
<dbReference type="SUPFAM" id="SSF55785">
    <property type="entry name" value="PYP-like sensor domain (PAS domain)"/>
    <property type="match status" value="1"/>
</dbReference>
<evidence type="ECO:0000256" key="12">
    <source>
        <dbReference type="ARBA" id="ARBA00023136"/>
    </source>
</evidence>
<keyword evidence="5 17" id="KW-0808">Transferase</keyword>
<dbReference type="InterPro" id="IPR003660">
    <property type="entry name" value="HAMP_dom"/>
</dbReference>
<gene>
    <name evidence="17" type="primary">resE</name>
    <name evidence="17" type="ORF">BSF38_00361</name>
</gene>
<dbReference type="RefSeq" id="WP_076343194.1">
    <property type="nucleotide sequence ID" value="NZ_CP019082.1"/>
</dbReference>
<dbReference type="GO" id="GO:0005524">
    <property type="term" value="F:ATP binding"/>
    <property type="evidence" value="ECO:0007669"/>
    <property type="project" value="UniProtKB-KW"/>
</dbReference>
<dbReference type="Gene3D" id="3.30.565.10">
    <property type="entry name" value="Histidine kinase-like ATPase, C-terminal domain"/>
    <property type="match status" value="1"/>
</dbReference>
<dbReference type="InterPro" id="IPR003661">
    <property type="entry name" value="HisK_dim/P_dom"/>
</dbReference>
<dbReference type="KEGG" id="pbor:BSF38_00361"/>
<evidence type="ECO:0000256" key="10">
    <source>
        <dbReference type="ARBA" id="ARBA00022989"/>
    </source>
</evidence>
<organism evidence="17 18">
    <name type="scientific">Paludisphaera borealis</name>
    <dbReference type="NCBI Taxonomy" id="1387353"/>
    <lineage>
        <taxon>Bacteria</taxon>
        <taxon>Pseudomonadati</taxon>
        <taxon>Planctomycetota</taxon>
        <taxon>Planctomycetia</taxon>
        <taxon>Isosphaerales</taxon>
        <taxon>Isosphaeraceae</taxon>
        <taxon>Paludisphaera</taxon>
    </lineage>
</organism>
<evidence type="ECO:0000313" key="17">
    <source>
        <dbReference type="EMBL" id="APW58948.1"/>
    </source>
</evidence>
<dbReference type="PROSITE" id="PS50885">
    <property type="entry name" value="HAMP"/>
    <property type="match status" value="1"/>
</dbReference>
<dbReference type="Proteomes" id="UP000186309">
    <property type="component" value="Chromosome"/>
</dbReference>
<keyword evidence="7" id="KW-0547">Nucleotide-binding</keyword>
<evidence type="ECO:0000256" key="1">
    <source>
        <dbReference type="ARBA" id="ARBA00000085"/>
    </source>
</evidence>
<dbReference type="STRING" id="1387353.BSF38_00361"/>
<dbReference type="InterPro" id="IPR003594">
    <property type="entry name" value="HATPase_dom"/>
</dbReference>
<dbReference type="InterPro" id="IPR000014">
    <property type="entry name" value="PAS"/>
</dbReference>
<keyword evidence="8 17" id="KW-0418">Kinase</keyword>
<feature type="domain" description="PAS" evidence="15">
    <location>
        <begin position="264"/>
        <end position="305"/>
    </location>
</feature>
<dbReference type="PANTHER" id="PTHR42878:SF7">
    <property type="entry name" value="SENSOR HISTIDINE KINASE GLRK"/>
    <property type="match status" value="1"/>
</dbReference>
<dbReference type="CDD" id="cd00075">
    <property type="entry name" value="HATPase"/>
    <property type="match status" value="1"/>
</dbReference>
<evidence type="ECO:0000256" key="9">
    <source>
        <dbReference type="ARBA" id="ARBA00022840"/>
    </source>
</evidence>
<protein>
    <recommendedName>
        <fullName evidence="3">histidine kinase</fullName>
        <ecNumber evidence="3">2.7.13.3</ecNumber>
    </recommendedName>
</protein>
<dbReference type="Gene3D" id="1.10.287.130">
    <property type="match status" value="1"/>
</dbReference>
<keyword evidence="10 13" id="KW-1133">Transmembrane helix</keyword>
<keyword evidence="12 13" id="KW-0472">Membrane</keyword>
<feature type="domain" description="HAMP" evidence="16">
    <location>
        <begin position="203"/>
        <end position="255"/>
    </location>
</feature>
<evidence type="ECO:0000259" key="15">
    <source>
        <dbReference type="PROSITE" id="PS50112"/>
    </source>
</evidence>
<dbReference type="InterPro" id="IPR004358">
    <property type="entry name" value="Sig_transdc_His_kin-like_C"/>
</dbReference>
<comment type="catalytic activity">
    <reaction evidence="1">
        <text>ATP + protein L-histidine = ADP + protein N-phospho-L-histidine.</text>
        <dbReference type="EC" id="2.7.13.3"/>
    </reaction>
</comment>
<evidence type="ECO:0000256" key="6">
    <source>
        <dbReference type="ARBA" id="ARBA00022692"/>
    </source>
</evidence>
<dbReference type="Pfam" id="PF08448">
    <property type="entry name" value="PAS_4"/>
    <property type="match status" value="1"/>
</dbReference>
<evidence type="ECO:0000256" key="2">
    <source>
        <dbReference type="ARBA" id="ARBA00004141"/>
    </source>
</evidence>
<dbReference type="SUPFAM" id="SSF55874">
    <property type="entry name" value="ATPase domain of HSP90 chaperone/DNA topoisomerase II/histidine kinase"/>
    <property type="match status" value="1"/>
</dbReference>
<feature type="domain" description="Histidine kinase" evidence="14">
    <location>
        <begin position="389"/>
        <end position="606"/>
    </location>
</feature>
<dbReference type="SMART" id="SM00388">
    <property type="entry name" value="HisKA"/>
    <property type="match status" value="1"/>
</dbReference>
<proteinExistence type="predicted"/>
<dbReference type="Pfam" id="PF00512">
    <property type="entry name" value="HisKA"/>
    <property type="match status" value="1"/>
</dbReference>
<dbReference type="EC" id="2.7.13.3" evidence="3"/>
<evidence type="ECO:0000256" key="8">
    <source>
        <dbReference type="ARBA" id="ARBA00022777"/>
    </source>
</evidence>
<dbReference type="GO" id="GO:0000156">
    <property type="term" value="F:phosphorelay response regulator activity"/>
    <property type="evidence" value="ECO:0007669"/>
    <property type="project" value="TreeGrafter"/>
</dbReference>
<dbReference type="Gene3D" id="6.10.340.10">
    <property type="match status" value="1"/>
</dbReference>
<evidence type="ECO:0000256" key="4">
    <source>
        <dbReference type="ARBA" id="ARBA00022553"/>
    </source>
</evidence>